<dbReference type="RefSeq" id="WP_114368734.1">
    <property type="nucleotide sequence ID" value="NZ_QPEX01000019.1"/>
</dbReference>
<reference evidence="2 3" key="1">
    <citation type="submission" date="2018-07" db="EMBL/GenBank/DDBJ databases">
        <title>Comparative genomes isolates from brazilian mangrove.</title>
        <authorList>
            <person name="De Araujo J.E."/>
            <person name="Taketani R.G."/>
            <person name="Silva M.C.P."/>
            <person name="Lourenco M.V."/>
            <person name="Oliveira V.M."/>
            <person name="Andreote F.D."/>
        </authorList>
    </citation>
    <scope>NUCLEOTIDE SEQUENCE [LARGE SCALE GENOMIC DNA]</scope>
    <source>
        <strain evidence="2 3">HEX PRIS-MGV</strain>
    </source>
</reference>
<proteinExistence type="predicted"/>
<feature type="transmembrane region" description="Helical" evidence="1">
    <location>
        <begin position="117"/>
        <end position="138"/>
    </location>
</feature>
<evidence type="ECO:0008006" key="4">
    <source>
        <dbReference type="Google" id="ProtNLM"/>
    </source>
</evidence>
<dbReference type="OrthoDB" id="283027at2"/>
<protein>
    <recommendedName>
        <fullName evidence="4">LITAF domain-containing protein</fullName>
    </recommendedName>
</protein>
<name>A0A368KS57_9BACT</name>
<dbReference type="EMBL" id="QPEX01000019">
    <property type="protein sequence ID" value="RCS50587.1"/>
    <property type="molecule type" value="Genomic_DNA"/>
</dbReference>
<evidence type="ECO:0000313" key="3">
    <source>
        <dbReference type="Proteomes" id="UP000253562"/>
    </source>
</evidence>
<evidence type="ECO:0000313" key="2">
    <source>
        <dbReference type="EMBL" id="RCS50587.1"/>
    </source>
</evidence>
<sequence>MVSDNPFAEQINPFASPESTVQTRKEKSGEYVIVAKRIHGGKVITLPYLCIRCGEKVSEEKGIAYRMEKKLSWIHPATLLLILVAWPIFLLVALLVRKKCSVTYSICPECKARRRWLWLYFALLLVSVACLIMLAITFETPWPMLGVLGAVIGLAVVLSKINSVLLIAWYSKEIFQLKGAGPAFLERAQSVQSQEPYYTAVLAEDGRTA</sequence>
<accession>A0A368KS57</accession>
<feature type="transmembrane region" description="Helical" evidence="1">
    <location>
        <begin position="73"/>
        <end position="96"/>
    </location>
</feature>
<dbReference type="AlphaFoldDB" id="A0A368KS57"/>
<comment type="caution">
    <text evidence="2">The sequence shown here is derived from an EMBL/GenBank/DDBJ whole genome shotgun (WGS) entry which is preliminary data.</text>
</comment>
<evidence type="ECO:0000256" key="1">
    <source>
        <dbReference type="SAM" id="Phobius"/>
    </source>
</evidence>
<dbReference type="Proteomes" id="UP000253562">
    <property type="component" value="Unassembled WGS sequence"/>
</dbReference>
<keyword evidence="1" id="KW-0812">Transmembrane</keyword>
<feature type="transmembrane region" description="Helical" evidence="1">
    <location>
        <begin position="144"/>
        <end position="170"/>
    </location>
</feature>
<keyword evidence="1" id="KW-0472">Membrane</keyword>
<organism evidence="2 3">
    <name type="scientific">Bremerella cremea</name>
    <dbReference type="NCBI Taxonomy" id="1031537"/>
    <lineage>
        <taxon>Bacteria</taxon>
        <taxon>Pseudomonadati</taxon>
        <taxon>Planctomycetota</taxon>
        <taxon>Planctomycetia</taxon>
        <taxon>Pirellulales</taxon>
        <taxon>Pirellulaceae</taxon>
        <taxon>Bremerella</taxon>
    </lineage>
</organism>
<gene>
    <name evidence="2" type="ORF">DTL42_10800</name>
</gene>
<keyword evidence="1" id="KW-1133">Transmembrane helix</keyword>